<keyword evidence="3" id="KW-1185">Reference proteome</keyword>
<keyword evidence="1" id="KW-0732">Signal</keyword>
<evidence type="ECO:0008006" key="4">
    <source>
        <dbReference type="Google" id="ProtNLM"/>
    </source>
</evidence>
<name>A0A6A5TDV9_9PLEO</name>
<proteinExistence type="predicted"/>
<dbReference type="EMBL" id="ML977030">
    <property type="protein sequence ID" value="KAF1949919.1"/>
    <property type="molecule type" value="Genomic_DNA"/>
</dbReference>
<evidence type="ECO:0000256" key="1">
    <source>
        <dbReference type="SAM" id="SignalP"/>
    </source>
</evidence>
<organism evidence="2 3">
    <name type="scientific">Byssothecium circinans</name>
    <dbReference type="NCBI Taxonomy" id="147558"/>
    <lineage>
        <taxon>Eukaryota</taxon>
        <taxon>Fungi</taxon>
        <taxon>Dikarya</taxon>
        <taxon>Ascomycota</taxon>
        <taxon>Pezizomycotina</taxon>
        <taxon>Dothideomycetes</taxon>
        <taxon>Pleosporomycetidae</taxon>
        <taxon>Pleosporales</taxon>
        <taxon>Massarineae</taxon>
        <taxon>Massarinaceae</taxon>
        <taxon>Byssothecium</taxon>
    </lineage>
</organism>
<feature type="signal peptide" evidence="1">
    <location>
        <begin position="1"/>
        <end position="32"/>
    </location>
</feature>
<dbReference type="AlphaFoldDB" id="A0A6A5TDV9"/>
<reference evidence="2" key="1">
    <citation type="journal article" date="2020" name="Stud. Mycol.">
        <title>101 Dothideomycetes genomes: a test case for predicting lifestyles and emergence of pathogens.</title>
        <authorList>
            <person name="Haridas S."/>
            <person name="Albert R."/>
            <person name="Binder M."/>
            <person name="Bloem J."/>
            <person name="Labutti K."/>
            <person name="Salamov A."/>
            <person name="Andreopoulos B."/>
            <person name="Baker S."/>
            <person name="Barry K."/>
            <person name="Bills G."/>
            <person name="Bluhm B."/>
            <person name="Cannon C."/>
            <person name="Castanera R."/>
            <person name="Culley D."/>
            <person name="Daum C."/>
            <person name="Ezra D."/>
            <person name="Gonzalez J."/>
            <person name="Henrissat B."/>
            <person name="Kuo A."/>
            <person name="Liang C."/>
            <person name="Lipzen A."/>
            <person name="Lutzoni F."/>
            <person name="Magnuson J."/>
            <person name="Mondo S."/>
            <person name="Nolan M."/>
            <person name="Ohm R."/>
            <person name="Pangilinan J."/>
            <person name="Park H.-J."/>
            <person name="Ramirez L."/>
            <person name="Alfaro M."/>
            <person name="Sun H."/>
            <person name="Tritt A."/>
            <person name="Yoshinaga Y."/>
            <person name="Zwiers L.-H."/>
            <person name="Turgeon B."/>
            <person name="Goodwin S."/>
            <person name="Spatafora J."/>
            <person name="Crous P."/>
            <person name="Grigoriev I."/>
        </authorList>
    </citation>
    <scope>NUCLEOTIDE SEQUENCE</scope>
    <source>
        <strain evidence="2">CBS 675.92</strain>
    </source>
</reference>
<evidence type="ECO:0000313" key="2">
    <source>
        <dbReference type="EMBL" id="KAF1949919.1"/>
    </source>
</evidence>
<evidence type="ECO:0000313" key="3">
    <source>
        <dbReference type="Proteomes" id="UP000800035"/>
    </source>
</evidence>
<accession>A0A6A5TDV9</accession>
<protein>
    <recommendedName>
        <fullName evidence="4">Secreted protein</fullName>
    </recommendedName>
</protein>
<dbReference type="Proteomes" id="UP000800035">
    <property type="component" value="Unassembled WGS sequence"/>
</dbReference>
<sequence>MFSHHGKGARSGPACGNTARFFFLALLGSARAVTSLRRRPQQQYHGPQAFIHVIWGSRRHLRDWHGNMGSSGRLRLLLLAFGVYLCSQPPCYIARTRTTSIYFQQHIPSTRAITRKNRQRAFIHLIWCSGRHTRDRHGDMASSGSLGLLLLVFGIY</sequence>
<feature type="chain" id="PRO_5025666345" description="Secreted protein" evidence="1">
    <location>
        <begin position="33"/>
        <end position="156"/>
    </location>
</feature>
<gene>
    <name evidence="2" type="ORF">CC80DRAFT_250631</name>
</gene>